<feature type="domain" description="Neurotransmitter-gated ion-channel ligand-binding" evidence="1">
    <location>
        <begin position="100"/>
        <end position="217"/>
    </location>
</feature>
<dbReference type="GO" id="GO:0005230">
    <property type="term" value="F:extracellular ligand-gated monoatomic ion channel activity"/>
    <property type="evidence" value="ECO:0007669"/>
    <property type="project" value="InterPro"/>
</dbReference>
<dbReference type="Proteomes" id="UP000887565">
    <property type="component" value="Unplaced"/>
</dbReference>
<protein>
    <submittedName>
        <fullName evidence="3">Neurotransmitter-gated ion-channel ligand-binding domain-containing protein</fullName>
    </submittedName>
</protein>
<evidence type="ECO:0000313" key="3">
    <source>
        <dbReference type="WBParaSite" id="nRc.2.0.1.t31430-RA"/>
    </source>
</evidence>
<evidence type="ECO:0000313" key="2">
    <source>
        <dbReference type="Proteomes" id="UP000887565"/>
    </source>
</evidence>
<name>A0A915JZP0_ROMCU</name>
<dbReference type="SUPFAM" id="SSF63712">
    <property type="entry name" value="Nicotinic receptor ligand binding domain-like"/>
    <property type="match status" value="1"/>
</dbReference>
<dbReference type="GO" id="GO:0016020">
    <property type="term" value="C:membrane"/>
    <property type="evidence" value="ECO:0007669"/>
    <property type="project" value="InterPro"/>
</dbReference>
<dbReference type="AlphaFoldDB" id="A0A915JZP0"/>
<dbReference type="Pfam" id="PF02931">
    <property type="entry name" value="Neur_chan_LBD"/>
    <property type="match status" value="1"/>
</dbReference>
<accession>A0A915JZP0</accession>
<keyword evidence="2" id="KW-1185">Reference proteome</keyword>
<proteinExistence type="predicted"/>
<sequence>MVKEWGFLTISDHFLTKRFYIFWRKGFSTAGNPMDVITLHQKSAKTETNDIVLECTSSGSLIVLLMLIDISSSKMEEDNSNDEKFSHCSSSKQRLVNITEVIQALLVNYDRHQLPGPYGVNVSMEMHIQDISNINELSADFELDLMYSEIWLDPRLNFVNMSLCMKSITFRHPFRDLLWNPDTCIINSKNAEMHKSPSENKFVIVYEDGTVWINYRHFQLYNRSSYLMREENDFQQTFLQLCVIKDHWITQNPD</sequence>
<dbReference type="InterPro" id="IPR036734">
    <property type="entry name" value="Neur_chan_lig-bd_sf"/>
</dbReference>
<reference evidence="3" key="1">
    <citation type="submission" date="2022-11" db="UniProtKB">
        <authorList>
            <consortium name="WormBaseParasite"/>
        </authorList>
    </citation>
    <scope>IDENTIFICATION</scope>
</reference>
<dbReference type="InterPro" id="IPR006202">
    <property type="entry name" value="Neur_chan_lig-bd"/>
</dbReference>
<dbReference type="Gene3D" id="2.70.170.10">
    <property type="entry name" value="Neurotransmitter-gated ion-channel ligand-binding domain"/>
    <property type="match status" value="1"/>
</dbReference>
<organism evidence="2 3">
    <name type="scientific">Romanomermis culicivorax</name>
    <name type="common">Nematode worm</name>
    <dbReference type="NCBI Taxonomy" id="13658"/>
    <lineage>
        <taxon>Eukaryota</taxon>
        <taxon>Metazoa</taxon>
        <taxon>Ecdysozoa</taxon>
        <taxon>Nematoda</taxon>
        <taxon>Enoplea</taxon>
        <taxon>Dorylaimia</taxon>
        <taxon>Mermithida</taxon>
        <taxon>Mermithoidea</taxon>
        <taxon>Mermithidae</taxon>
        <taxon>Romanomermis</taxon>
    </lineage>
</organism>
<dbReference type="WBParaSite" id="nRc.2.0.1.t31430-RA">
    <property type="protein sequence ID" value="nRc.2.0.1.t31430-RA"/>
    <property type="gene ID" value="nRc.2.0.1.g31430"/>
</dbReference>
<evidence type="ECO:0000259" key="1">
    <source>
        <dbReference type="Pfam" id="PF02931"/>
    </source>
</evidence>